<evidence type="ECO:0000259" key="3">
    <source>
        <dbReference type="SMART" id="SM00703"/>
    </source>
</evidence>
<dbReference type="PANTHER" id="PTHR11161:SF4">
    <property type="entry name" value="DROP DEAD"/>
    <property type="match status" value="1"/>
</dbReference>
<dbReference type="InterPro" id="IPR006621">
    <property type="entry name" value="Nose-resist-to-fluoxetine_N"/>
</dbReference>
<dbReference type="GO" id="GO:0016747">
    <property type="term" value="F:acyltransferase activity, transferring groups other than amino-acyl groups"/>
    <property type="evidence" value="ECO:0007669"/>
    <property type="project" value="InterPro"/>
</dbReference>
<evidence type="ECO:0000256" key="1">
    <source>
        <dbReference type="SAM" id="MobiDB-lite"/>
    </source>
</evidence>
<feature type="transmembrane region" description="Helical" evidence="2">
    <location>
        <begin position="731"/>
        <end position="749"/>
    </location>
</feature>
<sequence>MRNEPNGQPKQQQQQQQKKKKQNKKDSLLVELLNESPLTALFSAEELPIEQPIETGAKKQRSPGATTTTTKVLKERIPISAEDFEQLLLRVPSFVPDYSRVAAGGECQRQGKIFERQLRGKRLWALKMIDASAKLSAGMLRGNAHQLGDYDQCTGISTKVRVQEDEPVRIRGKYCLAHIDVVADDDELQLPVHLLHGRGFIKSTLNDPDHFLPRFTTINWGICLPAACSFEDAGSIVKGFVRPYNSTGVKVFLELEEGNCHVRQARHRTLPLKDNWLLIAVIGFYTFVAVVTLVATLNDYEIFIKIDPPSAVVDGTEPDPARQPTNALHQTLMAFSLKQTLHQLCTGQPPDAAEEHHYPRFRCLYGLKGVASLALFAALRLVPLGFQPFTNRNEFTETLNAPWSVSVRLLLLYADVFLVVSGFLTAYHMLREYRARSRVAWFKRILGRYLRLCFPLLPVVGFYALIWEHLGSGPQWGDVVVKNANLCKHRYLSNLLFVQNWYPIEETCAPHTFQLAIEMQLSVLAPFLMIVLVRSPFYGTAAYVLLHCLSTAIRFSATAEDRLAPYVYHGVRLTQLYRTLNLSTTETLHRITPYLAGFGLGYLVQETERSRPERGIRWAGWLGAGVALLWCLLTPLDIVRSDFQYEPGSAAQYAALAPLAWSLGLCWLIYYCISEEASLANRLLSSRPLILLGQLSYSLLLVQFLVFFYFVGSTRGSESFSLATYFNRTEVCLLFGGALALTLLFDLPIQNVKRLLDSTGVLDALETAGKEEAASGECPTSDQTVTNADSAPQHAESNAPESSSDFQVNSSTPVDEAEDFWASSGLDERSSTATESPGAPASVAPSVVATEGKGNDGPVEPEPADEEEIDEEEQEEQQQEADGVGEQEEEVEEEEEEEEENEIEEEEEVKRRPAFNGREWSRTWDLLDD</sequence>
<feature type="region of interest" description="Disordered" evidence="1">
    <location>
        <begin position="770"/>
        <end position="929"/>
    </location>
</feature>
<dbReference type="PANTHER" id="PTHR11161">
    <property type="entry name" value="O-ACYLTRANSFERASE"/>
    <property type="match status" value="1"/>
</dbReference>
<feature type="transmembrane region" description="Helical" evidence="2">
    <location>
        <begin position="523"/>
        <end position="546"/>
    </location>
</feature>
<evidence type="ECO:0000313" key="6">
    <source>
        <dbReference type="Proteomes" id="UP000000673"/>
    </source>
</evidence>
<dbReference type="Pfam" id="PF20146">
    <property type="entry name" value="NRF"/>
    <property type="match status" value="1"/>
</dbReference>
<feature type="region of interest" description="Disordered" evidence="1">
    <location>
        <begin position="52"/>
        <end position="71"/>
    </location>
</feature>
<name>W5JRQ7_ANODA</name>
<dbReference type="eggNOG" id="KOG3700">
    <property type="taxonomic scope" value="Eukaryota"/>
</dbReference>
<reference evidence="4" key="3">
    <citation type="journal article" date="2013" name="Nucleic Acids Res.">
        <title>The genome of Anopheles darlingi, the main neotropical malaria vector.</title>
        <authorList>
            <person name="Marinotti O."/>
            <person name="Cerqueira G.C."/>
            <person name="de Almeida L.G."/>
            <person name="Ferro M.I."/>
            <person name="Loreto E.L."/>
            <person name="Zaha A."/>
            <person name="Teixeira S.M."/>
            <person name="Wespiser A.R."/>
            <person name="Almeida E Silva A."/>
            <person name="Schlindwein A.D."/>
            <person name="Pacheco A.C."/>
            <person name="Silva A.L."/>
            <person name="Graveley B.R."/>
            <person name="Walenz B.P."/>
            <person name="Lima Bde A."/>
            <person name="Ribeiro C.A."/>
            <person name="Nunes-Silva C.G."/>
            <person name="de Carvalho C.R."/>
            <person name="Soares C.M."/>
            <person name="de Menezes C.B."/>
            <person name="Matiolli C."/>
            <person name="Caffrey D."/>
            <person name="Araujo D.A."/>
            <person name="de Oliveira D.M."/>
            <person name="Golenbock D."/>
            <person name="Grisard E.C."/>
            <person name="Fantinatti-Garboggini F."/>
            <person name="de Carvalho F.M."/>
            <person name="Barcellos F.G."/>
            <person name="Prosdocimi F."/>
            <person name="May G."/>
            <person name="Azevedo Junior G.M."/>
            <person name="Guimaraes G.M."/>
            <person name="Goldman G.H."/>
            <person name="Padilha I.Q."/>
            <person name="Batista Jda S."/>
            <person name="Ferro J.A."/>
            <person name="Ribeiro J.M."/>
            <person name="Fietto J.L."/>
            <person name="Dabbas K.M."/>
            <person name="Cerdeira L."/>
            <person name="Agnez-Lima L.F."/>
            <person name="Brocchi M."/>
            <person name="de Carvalho M.O."/>
            <person name="Teixeira Mde M."/>
            <person name="Diniz Maia Mde M."/>
            <person name="Goldman M.H."/>
            <person name="Cruz Schneider M.P."/>
            <person name="Felipe M.S."/>
            <person name="Hungria M."/>
            <person name="Nicolas M.F."/>
            <person name="Pereira M."/>
            <person name="Montes M.A."/>
            <person name="Cantao M.E."/>
            <person name="Vincentz M."/>
            <person name="Rafael M.S."/>
            <person name="Silverman N."/>
            <person name="Stoco P.H."/>
            <person name="Souza R.C."/>
            <person name="Vicentini R."/>
            <person name="Gazzinelli R.T."/>
            <person name="Neves Rde O."/>
            <person name="Silva R."/>
            <person name="Astolfi-Filho S."/>
            <person name="Maciel T.E."/>
            <person name="Urmenyi T.P."/>
            <person name="Tadei W.P."/>
            <person name="Camargo E.P."/>
            <person name="de Vasconcelos A.T."/>
        </authorList>
    </citation>
    <scope>NUCLEOTIDE SEQUENCE</scope>
</reference>
<dbReference type="Proteomes" id="UP000000673">
    <property type="component" value="Unassembled WGS sequence"/>
</dbReference>
<dbReference type="Pfam" id="PF01757">
    <property type="entry name" value="Acyl_transf_3"/>
    <property type="match status" value="1"/>
</dbReference>
<feature type="transmembrane region" description="Helical" evidence="2">
    <location>
        <begin position="618"/>
        <end position="638"/>
    </location>
</feature>
<keyword evidence="2" id="KW-0812">Transmembrane</keyword>
<reference evidence="4" key="2">
    <citation type="submission" date="2010-05" db="EMBL/GenBank/DDBJ databases">
        <authorList>
            <person name="Almeida L.G."/>
            <person name="Nicolas M.F."/>
            <person name="Souza R.C."/>
            <person name="Vasconcelos A.T.R."/>
        </authorList>
    </citation>
    <scope>NUCLEOTIDE SEQUENCE</scope>
</reference>
<reference evidence="5" key="4">
    <citation type="submission" date="2015-06" db="UniProtKB">
        <authorList>
            <consortium name="EnsemblMetazoa"/>
        </authorList>
    </citation>
    <scope>IDENTIFICATION</scope>
</reference>
<dbReference type="EnsemblMetazoa" id="ADAC001390-RA">
    <property type="protein sequence ID" value="ADAC001390-PA"/>
    <property type="gene ID" value="ADAC001390"/>
</dbReference>
<feature type="domain" description="Nose resistant-to-fluoxetine protein N-terminal" evidence="3">
    <location>
        <begin position="104"/>
        <end position="247"/>
    </location>
</feature>
<feature type="transmembrane region" description="Helical" evidence="2">
    <location>
        <begin position="406"/>
        <end position="428"/>
    </location>
</feature>
<feature type="transmembrane region" description="Helical" evidence="2">
    <location>
        <begin position="276"/>
        <end position="297"/>
    </location>
</feature>
<dbReference type="VEuPathDB" id="VectorBase:ADAR2_000971"/>
<feature type="compositionally biased region" description="Low complexity" evidence="1">
    <location>
        <begin position="836"/>
        <end position="849"/>
    </location>
</feature>
<feature type="transmembrane region" description="Helical" evidence="2">
    <location>
        <begin position="365"/>
        <end position="386"/>
    </location>
</feature>
<feature type="compositionally biased region" description="Polar residues" evidence="1">
    <location>
        <begin position="778"/>
        <end position="813"/>
    </location>
</feature>
<evidence type="ECO:0000256" key="2">
    <source>
        <dbReference type="SAM" id="Phobius"/>
    </source>
</evidence>
<organism evidence="4">
    <name type="scientific">Anopheles darlingi</name>
    <name type="common">Mosquito</name>
    <dbReference type="NCBI Taxonomy" id="43151"/>
    <lineage>
        <taxon>Eukaryota</taxon>
        <taxon>Metazoa</taxon>
        <taxon>Ecdysozoa</taxon>
        <taxon>Arthropoda</taxon>
        <taxon>Hexapoda</taxon>
        <taxon>Insecta</taxon>
        <taxon>Pterygota</taxon>
        <taxon>Neoptera</taxon>
        <taxon>Endopterygota</taxon>
        <taxon>Diptera</taxon>
        <taxon>Nematocera</taxon>
        <taxon>Culicoidea</taxon>
        <taxon>Culicidae</taxon>
        <taxon>Anophelinae</taxon>
        <taxon>Anopheles</taxon>
    </lineage>
</organism>
<dbReference type="SMART" id="SM00703">
    <property type="entry name" value="NRF"/>
    <property type="match status" value="1"/>
</dbReference>
<keyword evidence="2" id="KW-0472">Membrane</keyword>
<keyword evidence="2" id="KW-1133">Transmembrane helix</keyword>
<dbReference type="VEuPathDB" id="VectorBase:ADAC001390"/>
<feature type="transmembrane region" description="Helical" evidence="2">
    <location>
        <begin position="650"/>
        <end position="673"/>
    </location>
</feature>
<feature type="region of interest" description="Disordered" evidence="1">
    <location>
        <begin position="1"/>
        <end position="28"/>
    </location>
</feature>
<dbReference type="HOGENOM" id="CLU_007874_2_0_1"/>
<gene>
    <name evidence="4" type="ORF">AND_001390</name>
</gene>
<evidence type="ECO:0000313" key="5">
    <source>
        <dbReference type="EnsemblMetazoa" id="ADAC001390-PA"/>
    </source>
</evidence>
<feature type="transmembrane region" description="Helical" evidence="2">
    <location>
        <begin position="689"/>
        <end position="711"/>
    </location>
</feature>
<proteinExistence type="predicted"/>
<protein>
    <recommendedName>
        <fullName evidence="3">Nose resistant-to-fluoxetine protein N-terminal domain-containing protein</fullName>
    </recommendedName>
</protein>
<dbReference type="EMBL" id="ADMH02000365">
    <property type="protein sequence ID" value="ETN66816.1"/>
    <property type="molecule type" value="Genomic_DNA"/>
</dbReference>
<feature type="compositionally biased region" description="Acidic residues" evidence="1">
    <location>
        <begin position="862"/>
        <end position="907"/>
    </location>
</feature>
<keyword evidence="6" id="KW-1185">Reference proteome</keyword>
<reference evidence="4 6" key="1">
    <citation type="journal article" date="2010" name="BMC Genomics">
        <title>Combination of measures distinguishes pre-miRNAs from other stem-loops in the genome of the newly sequenced Anopheles darlingi.</title>
        <authorList>
            <person name="Mendes N.D."/>
            <person name="Freitas A.T."/>
            <person name="Vasconcelos A.T."/>
            <person name="Sagot M.F."/>
        </authorList>
    </citation>
    <scope>NUCLEOTIDE SEQUENCE</scope>
</reference>
<dbReference type="InterPro" id="IPR002656">
    <property type="entry name" value="Acyl_transf_3_dom"/>
</dbReference>
<dbReference type="OMA" id="DITIMLY"/>
<dbReference type="AlphaFoldDB" id="W5JRQ7"/>
<evidence type="ECO:0000313" key="4">
    <source>
        <dbReference type="EMBL" id="ETN66816.1"/>
    </source>
</evidence>
<accession>W5JRQ7</accession>
<dbReference type="InterPro" id="IPR052728">
    <property type="entry name" value="O2_lipid_transport_reg"/>
</dbReference>
<feature type="transmembrane region" description="Helical" evidence="2">
    <location>
        <begin position="449"/>
        <end position="467"/>
    </location>
</feature>